<dbReference type="InterPro" id="IPR036390">
    <property type="entry name" value="WH_DNA-bd_sf"/>
</dbReference>
<keyword evidence="4" id="KW-1185">Reference proteome</keyword>
<protein>
    <submittedName>
        <fullName evidence="3">Sugar kinase of the NBD/HSP70 family, may contain an N-terminal HTH domain</fullName>
    </submittedName>
</protein>
<dbReference type="InterPro" id="IPR005471">
    <property type="entry name" value="Tscrpt_reg_IclR_N"/>
</dbReference>
<dbReference type="SUPFAM" id="SSF46785">
    <property type="entry name" value="Winged helix' DNA-binding domain"/>
    <property type="match status" value="1"/>
</dbReference>
<accession>A0A1H4IAQ6</accession>
<keyword evidence="3" id="KW-0808">Transferase</keyword>
<dbReference type="Gene3D" id="1.10.10.10">
    <property type="entry name" value="Winged helix-like DNA-binding domain superfamily/Winged helix DNA-binding domain"/>
    <property type="match status" value="1"/>
</dbReference>
<sequence length="392" mass="41233">MRTGSCVAKLSGGDPSLLRRLNIAAVLRTLYDADEPTLTELVKWSEVSRATVEEIIADLEHQGLAEEVRLPPDAPRRVGRPAKRYRFRQDAGHVAGLDVGPHKVLCLVADLRGEIVASARADVGPHMSAAERLDVARDMVERATEGHDELRALGVGTTGVISAGKVVRSERLPDWQGLDLAAKLGAGRPYPVLAGNDTKLAALAEHWRGAARDVDDVVYLLVGRSISLGLLIGGKLHLGHNGGAGEIGVLRDLGWYTALDRMPAFGEDDPDAASDGEAAKRVFDAVRCGDPRAEAVVTAFVADLATGVAATVLTVDPQLVVIGGGLSQAGALLAEPLHAELNRLCLFPVQVEASVLGDESVALGAVRLALDRVQAELFDVAEAAGGQAPDRA</sequence>
<dbReference type="InterPro" id="IPR043129">
    <property type="entry name" value="ATPase_NBD"/>
</dbReference>
<dbReference type="Proteomes" id="UP000198609">
    <property type="component" value="Unassembled WGS sequence"/>
</dbReference>
<evidence type="ECO:0000256" key="1">
    <source>
        <dbReference type="ARBA" id="ARBA00006479"/>
    </source>
</evidence>
<dbReference type="Pfam" id="PF00480">
    <property type="entry name" value="ROK"/>
    <property type="match status" value="2"/>
</dbReference>
<dbReference type="InterPro" id="IPR036388">
    <property type="entry name" value="WH-like_DNA-bd_sf"/>
</dbReference>
<gene>
    <name evidence="3" type="ORF">SAMN04490356_0338</name>
</gene>
<dbReference type="GO" id="GO:0016301">
    <property type="term" value="F:kinase activity"/>
    <property type="evidence" value="ECO:0007669"/>
    <property type="project" value="UniProtKB-KW"/>
</dbReference>
<dbReference type="PANTHER" id="PTHR18964:SF149">
    <property type="entry name" value="BIFUNCTIONAL UDP-N-ACETYLGLUCOSAMINE 2-EPIMERASE_N-ACETYLMANNOSAMINE KINASE"/>
    <property type="match status" value="1"/>
</dbReference>
<dbReference type="Gene3D" id="3.30.420.40">
    <property type="match status" value="3"/>
</dbReference>
<evidence type="ECO:0000259" key="2">
    <source>
        <dbReference type="Pfam" id="PF09339"/>
    </source>
</evidence>
<dbReference type="AlphaFoldDB" id="A0A1H4IAQ6"/>
<comment type="similarity">
    <text evidence="1">Belongs to the ROK (NagC/XylR) family.</text>
</comment>
<evidence type="ECO:0000313" key="4">
    <source>
        <dbReference type="Proteomes" id="UP000198609"/>
    </source>
</evidence>
<proteinExistence type="inferred from homology"/>
<dbReference type="InterPro" id="IPR000600">
    <property type="entry name" value="ROK"/>
</dbReference>
<organism evidence="3 4">
    <name type="scientific">Streptomyces melanosporofaciens</name>
    <dbReference type="NCBI Taxonomy" id="67327"/>
    <lineage>
        <taxon>Bacteria</taxon>
        <taxon>Bacillati</taxon>
        <taxon>Actinomycetota</taxon>
        <taxon>Actinomycetes</taxon>
        <taxon>Kitasatosporales</taxon>
        <taxon>Streptomycetaceae</taxon>
        <taxon>Streptomyces</taxon>
        <taxon>Streptomyces violaceusniger group</taxon>
    </lineage>
</organism>
<dbReference type="Pfam" id="PF09339">
    <property type="entry name" value="HTH_IclR"/>
    <property type="match status" value="1"/>
</dbReference>
<dbReference type="PANTHER" id="PTHR18964">
    <property type="entry name" value="ROK (REPRESSOR, ORF, KINASE) FAMILY"/>
    <property type="match status" value="1"/>
</dbReference>
<name>A0A1H4IAQ6_STRMJ</name>
<reference evidence="4" key="1">
    <citation type="submission" date="2016-10" db="EMBL/GenBank/DDBJ databases">
        <authorList>
            <person name="Varghese N."/>
            <person name="Submissions S."/>
        </authorList>
    </citation>
    <scope>NUCLEOTIDE SEQUENCE [LARGE SCALE GENOMIC DNA]</scope>
    <source>
        <strain evidence="4">DSM 40318</strain>
    </source>
</reference>
<keyword evidence="3" id="KW-0418">Kinase</keyword>
<evidence type="ECO:0000313" key="3">
    <source>
        <dbReference type="EMBL" id="SEB30995.1"/>
    </source>
</evidence>
<dbReference type="EMBL" id="FNST01000001">
    <property type="protein sequence ID" value="SEB30995.1"/>
    <property type="molecule type" value="Genomic_DNA"/>
</dbReference>
<feature type="domain" description="HTH iclR-type" evidence="2">
    <location>
        <begin position="24"/>
        <end position="67"/>
    </location>
</feature>
<dbReference type="SUPFAM" id="SSF53067">
    <property type="entry name" value="Actin-like ATPase domain"/>
    <property type="match status" value="1"/>
</dbReference>